<keyword evidence="2" id="KW-0812">Transmembrane</keyword>
<feature type="signal peptide" evidence="3">
    <location>
        <begin position="1"/>
        <end position="33"/>
    </location>
</feature>
<accession>A0AA49JZJ8</accession>
<dbReference type="PROSITE" id="PS50005">
    <property type="entry name" value="TPR"/>
    <property type="match status" value="1"/>
</dbReference>
<evidence type="ECO:0000313" key="5">
    <source>
        <dbReference type="EMBL" id="WKW14992.1"/>
    </source>
</evidence>
<dbReference type="InterPro" id="IPR025738">
    <property type="entry name" value="BatD"/>
</dbReference>
<feature type="transmembrane region" description="Helical" evidence="2">
    <location>
        <begin position="314"/>
        <end position="334"/>
    </location>
</feature>
<dbReference type="InterPro" id="IPR019734">
    <property type="entry name" value="TPR_rpt"/>
</dbReference>
<proteinExistence type="predicted"/>
<evidence type="ECO:0008006" key="7">
    <source>
        <dbReference type="Google" id="ProtNLM"/>
    </source>
</evidence>
<reference evidence="4" key="1">
    <citation type="submission" date="2023-07" db="EMBL/GenBank/DDBJ databases">
        <authorList>
            <person name="Haufschild T."/>
            <person name="Kallscheuer N."/>
            <person name="Hammer J."/>
            <person name="Kohn T."/>
            <person name="Kabuu M."/>
            <person name="Jogler M."/>
            <person name="Wohfarth N."/>
            <person name="Heuer A."/>
            <person name="Rohde M."/>
            <person name="van Teeseling M.C.F."/>
            <person name="Jogler C."/>
        </authorList>
    </citation>
    <scope>NUCLEOTIDE SEQUENCE</scope>
    <source>
        <strain evidence="4">Strain 138</strain>
        <strain evidence="5">Strain 318</strain>
    </source>
</reference>
<dbReference type="Proteomes" id="UP001229955">
    <property type="component" value="Chromosome"/>
</dbReference>
<dbReference type="AlphaFoldDB" id="A0AA49JUD7"/>
<keyword evidence="1" id="KW-0802">TPR repeat</keyword>
<evidence type="ECO:0000313" key="4">
    <source>
        <dbReference type="EMBL" id="WKW12083.1"/>
    </source>
</evidence>
<dbReference type="EMBL" id="CP130613">
    <property type="protein sequence ID" value="WKW14992.1"/>
    <property type="molecule type" value="Genomic_DNA"/>
</dbReference>
<feature type="transmembrane region" description="Helical" evidence="2">
    <location>
        <begin position="555"/>
        <end position="572"/>
    </location>
</feature>
<dbReference type="Gene3D" id="1.25.40.10">
    <property type="entry name" value="Tetratricopeptide repeat domain"/>
    <property type="match status" value="1"/>
</dbReference>
<dbReference type="InterPro" id="IPR011990">
    <property type="entry name" value="TPR-like_helical_dom_sf"/>
</dbReference>
<feature type="transmembrane region" description="Helical" evidence="2">
    <location>
        <begin position="439"/>
        <end position="458"/>
    </location>
</feature>
<dbReference type="KEGG" id="pspc:Strain318_001357"/>
<protein>
    <recommendedName>
        <fullName evidence="7">SH3b domain-containing protein</fullName>
    </recommendedName>
</protein>
<keyword evidence="3" id="KW-0732">Signal</keyword>
<evidence type="ECO:0000313" key="6">
    <source>
        <dbReference type="Proteomes" id="UP001229955"/>
    </source>
</evidence>
<evidence type="ECO:0000256" key="2">
    <source>
        <dbReference type="SAM" id="Phobius"/>
    </source>
</evidence>
<keyword evidence="6" id="KW-1185">Reference proteome</keyword>
<dbReference type="PANTHER" id="PTHR40940">
    <property type="entry name" value="PROTEIN BATD-RELATED"/>
    <property type="match status" value="1"/>
</dbReference>
<organism evidence="4">
    <name type="scientific">Pseudogemmatithrix spongiicola</name>
    <dbReference type="NCBI Taxonomy" id="3062599"/>
    <lineage>
        <taxon>Bacteria</taxon>
        <taxon>Pseudomonadati</taxon>
        <taxon>Gemmatimonadota</taxon>
        <taxon>Gemmatimonadia</taxon>
        <taxon>Gemmatimonadales</taxon>
        <taxon>Gemmatimonadaceae</taxon>
        <taxon>Pseudogemmatithrix</taxon>
    </lineage>
</organism>
<feature type="chain" id="PRO_5041225517" description="SH3b domain-containing protein" evidence="3">
    <location>
        <begin position="34"/>
        <end position="673"/>
    </location>
</feature>
<dbReference type="EMBL" id="CP130612">
    <property type="protein sequence ID" value="WKW12083.1"/>
    <property type="molecule type" value="Genomic_DNA"/>
</dbReference>
<name>A0AA49JUD7_9BACT</name>
<feature type="transmembrane region" description="Helical" evidence="2">
    <location>
        <begin position="584"/>
        <end position="602"/>
    </location>
</feature>
<dbReference type="PANTHER" id="PTHR40940:SF2">
    <property type="entry name" value="BATD"/>
    <property type="match status" value="1"/>
</dbReference>
<keyword evidence="2" id="KW-1133">Transmembrane helix</keyword>
<feature type="repeat" description="TPR" evidence="1">
    <location>
        <begin position="495"/>
        <end position="528"/>
    </location>
</feature>
<dbReference type="SUPFAM" id="SSF48452">
    <property type="entry name" value="TPR-like"/>
    <property type="match status" value="1"/>
</dbReference>
<evidence type="ECO:0000256" key="3">
    <source>
        <dbReference type="SAM" id="SignalP"/>
    </source>
</evidence>
<dbReference type="RefSeq" id="WP_367887758.1">
    <property type="nucleotide sequence ID" value="NZ_CP130612.1"/>
</dbReference>
<gene>
    <name evidence="4" type="ORF">Strain138_001357</name>
    <name evidence="5" type="ORF">Strain318_001357</name>
</gene>
<sequence length="673" mass="72736">MSAFRRGLRFTALAACAMLAVPAAALRAQQANADGVSLRASLSADTVFVGQQITYTLSVRIPTAVRQRLRRNPEFVPPEPRAMLAYDLPLARAGEPGDEYETHTFRRALFALTPGRYALSQARLSYALPQSNSFFSREDDRTLRADGVSFVAVEPPLRGRPADWAGAVGQWQATLRAEPAESRVGDPFVLVLRLEGTGNATLLPRPALSIPWADVVAQDERVLLDSTPALFGGTKEFRWLVTPREAGQQTVAAMGYPTFDPARGGYMRVMTTPVSVTVRPGTLATLPTRPGAAAAEDAAMTIEPSLRGATPLRLPFGTLLTWLALLAPLPWTWWRFARGRRRRAAGPAAVDPSPRALLDRTLRERTGLQLASFTSPGALTEALRLEGVTPETASAVESLRDDCDRATFAAPVTPAGLRELQARASAMLAKVDAEARRRATLLLIVATAFAGCASQPFARDAVDAFQTGAQAYMRGEYSAAREAFALASARAPRDPAAWANLGTAAWQARDTVTAVVGWQRALRLDPTSTELRSRLARVSAPQHQRAARVWPLPPLPLLALGLLGWLGGWAWLAGLARRQRRSRWPALVLLPSALCIFAAAYIDRSLAGADAVVIAERSPLRSLPALGADPGAVPMTGEIARVVERRGVWLRLELDGGRSGWFPAERTRSLARD</sequence>
<keyword evidence="2" id="KW-0472">Membrane</keyword>
<evidence type="ECO:0000256" key="1">
    <source>
        <dbReference type="PROSITE-ProRule" id="PRU00339"/>
    </source>
</evidence>
<accession>A0AA49JUD7</accession>